<proteinExistence type="predicted"/>
<dbReference type="EMBL" id="JAECVW010000002">
    <property type="protein sequence ID" value="MBH8594895.1"/>
    <property type="molecule type" value="Genomic_DNA"/>
</dbReference>
<dbReference type="Proteomes" id="UP000633619">
    <property type="component" value="Unassembled WGS sequence"/>
</dbReference>
<organism evidence="1 2">
    <name type="scientific">Thermoactinomyces intermedius</name>
    <dbReference type="NCBI Taxonomy" id="2024"/>
    <lineage>
        <taxon>Bacteria</taxon>
        <taxon>Bacillati</taxon>
        <taxon>Bacillota</taxon>
        <taxon>Bacilli</taxon>
        <taxon>Bacillales</taxon>
        <taxon>Thermoactinomycetaceae</taxon>
        <taxon>Thermoactinomyces</taxon>
    </lineage>
</organism>
<reference evidence="1 2" key="1">
    <citation type="submission" date="2020-12" db="EMBL/GenBank/DDBJ databases">
        <title>WGS of Thermoactinomyces spp.</title>
        <authorList>
            <person name="Cheng K."/>
        </authorList>
    </citation>
    <scope>NUCLEOTIDE SEQUENCE [LARGE SCALE GENOMIC DNA]</scope>
    <source>
        <strain evidence="2">CICC 10671\DSM 43846</strain>
    </source>
</reference>
<evidence type="ECO:0000313" key="2">
    <source>
        <dbReference type="Proteomes" id="UP000633619"/>
    </source>
</evidence>
<protein>
    <submittedName>
        <fullName evidence="1">Uncharacterized protein</fullName>
    </submittedName>
</protein>
<name>A0A8I1AD12_THEIN</name>
<keyword evidence="2" id="KW-1185">Reference proteome</keyword>
<comment type="caution">
    <text evidence="1">The sequence shown here is derived from an EMBL/GenBank/DDBJ whole genome shotgun (WGS) entry which is preliminary data.</text>
</comment>
<gene>
    <name evidence="1" type="ORF">I8U20_06075</name>
</gene>
<sequence>MSQEEEKQLKEKAIKYIKEKYNKDFEVSEVSKGQAAGLIRVRGKVKDGKDTEVTVIWEKDNEIKDTYVIALWRQELSPKITAMINKYMDVRRIESISYSNGKRPHKYSGEVPSVFEVLKNGGDKDFTLVITARIYNDNGLYESGLKNFLKEAQSMNFNKVMMEVFVADDELKSAPEDVKESSYTLYRYNIVIDDIQKVDIDNLDLDQYKTVIKE</sequence>
<dbReference type="RefSeq" id="WP_037994266.1">
    <property type="nucleotide sequence ID" value="NZ_JACEIR010000008.1"/>
</dbReference>
<evidence type="ECO:0000313" key="1">
    <source>
        <dbReference type="EMBL" id="MBH8594895.1"/>
    </source>
</evidence>
<accession>A0A8I1AD12</accession>
<dbReference type="AlphaFoldDB" id="A0A8I1AD12"/>